<gene>
    <name evidence="2" type="ORF">Hypma_007373</name>
</gene>
<dbReference type="Proteomes" id="UP000076154">
    <property type="component" value="Unassembled WGS sequence"/>
</dbReference>
<feature type="region of interest" description="Disordered" evidence="1">
    <location>
        <begin position="1"/>
        <end position="41"/>
    </location>
</feature>
<evidence type="ECO:0000313" key="3">
    <source>
        <dbReference type="Proteomes" id="UP000076154"/>
    </source>
</evidence>
<protein>
    <submittedName>
        <fullName evidence="2">Uncharacterized protein</fullName>
    </submittedName>
</protein>
<feature type="compositionally biased region" description="Polar residues" evidence="1">
    <location>
        <begin position="1"/>
        <end position="13"/>
    </location>
</feature>
<comment type="caution">
    <text evidence="2">The sequence shown here is derived from an EMBL/GenBank/DDBJ whole genome shotgun (WGS) entry which is preliminary data.</text>
</comment>
<name>A0A369JXI9_HYPMA</name>
<organism evidence="2 3">
    <name type="scientific">Hypsizygus marmoreus</name>
    <name type="common">White beech mushroom</name>
    <name type="synonym">Agaricus marmoreus</name>
    <dbReference type="NCBI Taxonomy" id="39966"/>
    <lineage>
        <taxon>Eukaryota</taxon>
        <taxon>Fungi</taxon>
        <taxon>Dikarya</taxon>
        <taxon>Basidiomycota</taxon>
        <taxon>Agaricomycotina</taxon>
        <taxon>Agaricomycetes</taxon>
        <taxon>Agaricomycetidae</taxon>
        <taxon>Agaricales</taxon>
        <taxon>Tricholomatineae</taxon>
        <taxon>Lyophyllaceae</taxon>
        <taxon>Hypsizygus</taxon>
    </lineage>
</organism>
<evidence type="ECO:0000256" key="1">
    <source>
        <dbReference type="SAM" id="MobiDB-lite"/>
    </source>
</evidence>
<evidence type="ECO:0000313" key="2">
    <source>
        <dbReference type="EMBL" id="RDB25257.1"/>
    </source>
</evidence>
<reference evidence="2" key="1">
    <citation type="submission" date="2018-04" db="EMBL/GenBank/DDBJ databases">
        <title>Whole genome sequencing of Hypsizygus marmoreus.</title>
        <authorList>
            <person name="Choi I.-G."/>
            <person name="Min B."/>
            <person name="Kim J.-G."/>
            <person name="Kim S."/>
            <person name="Oh Y.-L."/>
            <person name="Kong W.-S."/>
            <person name="Park H."/>
            <person name="Jeong J."/>
            <person name="Song E.-S."/>
        </authorList>
    </citation>
    <scope>NUCLEOTIDE SEQUENCE [LARGE SCALE GENOMIC DNA]</scope>
    <source>
        <strain evidence="2">51987-8</strain>
    </source>
</reference>
<proteinExistence type="predicted"/>
<keyword evidence="3" id="KW-1185">Reference proteome</keyword>
<feature type="non-terminal residue" evidence="2">
    <location>
        <position position="1"/>
    </location>
</feature>
<sequence>SSTNPDGRQTTAHSKQRRQRARRYRSIRSPKRRQGRIYQHY</sequence>
<dbReference type="InParanoid" id="A0A369JXI9"/>
<dbReference type="EMBL" id="LUEZ02000041">
    <property type="protein sequence ID" value="RDB25257.1"/>
    <property type="molecule type" value="Genomic_DNA"/>
</dbReference>
<accession>A0A369JXI9</accession>
<feature type="compositionally biased region" description="Basic residues" evidence="1">
    <location>
        <begin position="14"/>
        <end position="35"/>
    </location>
</feature>
<dbReference type="AlphaFoldDB" id="A0A369JXI9"/>